<dbReference type="HOGENOM" id="CLU_2861262_0_0_6"/>
<evidence type="ECO:0000313" key="1">
    <source>
        <dbReference type="EMBL" id="NDS68609.1"/>
    </source>
</evidence>
<organism evidence="1">
    <name type="scientific">Francisella tularensis subsp. holarctica</name>
    <dbReference type="NCBI Taxonomy" id="119857"/>
    <lineage>
        <taxon>Bacteria</taxon>
        <taxon>Pseudomonadati</taxon>
        <taxon>Pseudomonadota</taxon>
        <taxon>Gammaproteobacteria</taxon>
        <taxon>Thiotrichales</taxon>
        <taxon>Francisellaceae</taxon>
        <taxon>Francisella</taxon>
    </lineage>
</organism>
<sequence>MSMRKILIILVVLIYTNSYAIVAGYSINPRGEKFVNNTSKARNNEQQESSRVQQLEDKIAVANK</sequence>
<dbReference type="KEGG" id="ftv:CH67_1542"/>
<dbReference type="KEGG" id="ftz:CH68_1274"/>
<name>A0A0B3VR70_FRATU</name>
<reference evidence="1" key="1">
    <citation type="submission" date="2019-08" db="EMBL/GenBank/DDBJ databases">
        <authorList>
            <person name="Busch A."/>
        </authorList>
    </citation>
    <scope>NUCLEOTIDE SEQUENCE</scope>
    <source>
        <strain evidence="1">15T0085</strain>
    </source>
</reference>
<proteinExistence type="predicted"/>
<protein>
    <submittedName>
        <fullName evidence="1">Uncharacterized protein</fullName>
    </submittedName>
</protein>
<dbReference type="EMBL" id="JAAGJP010000038">
    <property type="protein sequence ID" value="NDS68609.1"/>
    <property type="molecule type" value="Genomic_DNA"/>
</dbReference>
<gene>
    <name evidence="1" type="ORF">FWI86_06100</name>
</gene>
<accession>A0A0B3VR70</accession>
<reference evidence="1" key="2">
    <citation type="submission" date="2020-02" db="EMBL/GenBank/DDBJ databases">
        <title>Using affinity propagation clustering for identifying bacterial clades and subclades with whole-genome sequences of Francisella tularensis.</title>
        <authorList>
            <person name="Homeier-Bachmann T."/>
            <person name="Abdel-Glil M.Y."/>
            <person name="Hackbart A."/>
            <person name="Hotzel H."/>
            <person name="Tomaso H."/>
        </authorList>
    </citation>
    <scope>NUCLEOTIDE SEQUENCE</scope>
    <source>
        <strain evidence="1">15T0085</strain>
    </source>
</reference>
<dbReference type="KEGG" id="ftc:DA46_1604"/>
<comment type="caution">
    <text evidence="1">The sequence shown here is derived from an EMBL/GenBank/DDBJ whole genome shotgun (WGS) entry which is preliminary data.</text>
</comment>
<dbReference type="AlphaFoldDB" id="A0A0B3VR70"/>
<dbReference type="RefSeq" id="WP_003025438.1">
    <property type="nucleotide sequence ID" value="NZ_CP009693.1"/>
</dbReference>